<gene>
    <name evidence="1" type="ORF">T03_12218</name>
</gene>
<comment type="caution">
    <text evidence="1">The sequence shown here is derived from an EMBL/GenBank/DDBJ whole genome shotgun (WGS) entry which is preliminary data.</text>
</comment>
<accession>A0A0V1CRN4</accession>
<dbReference type="AlphaFoldDB" id="A0A0V1CRN4"/>
<evidence type="ECO:0000313" key="1">
    <source>
        <dbReference type="EMBL" id="KRY51692.1"/>
    </source>
</evidence>
<evidence type="ECO:0008006" key="3">
    <source>
        <dbReference type="Google" id="ProtNLM"/>
    </source>
</evidence>
<dbReference type="EMBL" id="JYDI01000119">
    <property type="protein sequence ID" value="KRY51692.1"/>
    <property type="molecule type" value="Genomic_DNA"/>
</dbReference>
<sequence length="126" mass="14351">MSCSWFVQSRFVSFSCFMHTRFKWYNIRRPAIDPKQAKRFLLPETDFGRCADGLPAESVCNRKEQCGKTSQSCVRGLCCNTAAHNNAKAKRPTDTESSCPRSLHPRLIQFSSGCSMDTDCHFQKKC</sequence>
<dbReference type="OMA" id="QHRRYND"/>
<reference evidence="1 2" key="1">
    <citation type="submission" date="2015-01" db="EMBL/GenBank/DDBJ databases">
        <title>Evolution of Trichinella species and genotypes.</title>
        <authorList>
            <person name="Korhonen P.K."/>
            <person name="Edoardo P."/>
            <person name="Giuseppe L.R."/>
            <person name="Gasser R.B."/>
        </authorList>
    </citation>
    <scope>NUCLEOTIDE SEQUENCE [LARGE SCALE GENOMIC DNA]</scope>
    <source>
        <strain evidence="1">ISS120</strain>
    </source>
</reference>
<evidence type="ECO:0000313" key="2">
    <source>
        <dbReference type="Proteomes" id="UP000054653"/>
    </source>
</evidence>
<dbReference type="Proteomes" id="UP000054653">
    <property type="component" value="Unassembled WGS sequence"/>
</dbReference>
<organism evidence="1 2">
    <name type="scientific">Trichinella britovi</name>
    <name type="common">Parasitic roundworm</name>
    <dbReference type="NCBI Taxonomy" id="45882"/>
    <lineage>
        <taxon>Eukaryota</taxon>
        <taxon>Metazoa</taxon>
        <taxon>Ecdysozoa</taxon>
        <taxon>Nematoda</taxon>
        <taxon>Enoplea</taxon>
        <taxon>Dorylaimia</taxon>
        <taxon>Trichinellida</taxon>
        <taxon>Trichinellidae</taxon>
        <taxon>Trichinella</taxon>
    </lineage>
</organism>
<protein>
    <recommendedName>
        <fullName evidence="3">WAP domain-containing protein</fullName>
    </recommendedName>
</protein>
<proteinExistence type="predicted"/>
<keyword evidence="2" id="KW-1185">Reference proteome</keyword>
<name>A0A0V1CRN4_TRIBR</name>